<feature type="compositionally biased region" description="Pro residues" evidence="8">
    <location>
        <begin position="1242"/>
        <end position="1252"/>
    </location>
</feature>
<evidence type="ECO:0000256" key="3">
    <source>
        <dbReference type="ARBA" id="ARBA00012755"/>
    </source>
</evidence>
<sequence length="1252" mass="132328">MSIDAYDTLGVGLDATEGGCRLPTSPNGDQDELCFDHDEMEPPPPVGPPSPANLPSRGPPDCITLLGSWHLGAFARRCVKADDSAELRDLADLSPSGCQRLGWAACKLRGAAGRVLGVKLPTLAATTFRARIGDVLASAATARGRGGFAGSSPACGWIVQAPEEASPVAIPSAASEAMGAGSPLLVVPSRANAMCEGMANDGRGLGSAASDLLQMKRRLGTLGRPFAPFVPGINAARAEDLFDDTAAHFPELPPSGADKGAQAHPEPQLAAWELLGERRRWEPALDAAAERLGPMGAVVPGHGAATPPSQRGLPDTSRDVQRKQRGPCGILVLVRCRDCAAPVRLWEQGALSPGRVLAADSPEALRLLQGGQPAAAPAACREVPVQVEAAVPVAVEASVPVPVEAAVPVPVEAAASSTAAAVEAGPIIPPDAAARGGAPQVSLCGFMRMGGEQANSSLTLPMVMTEGAGVVAPDASHDGLRVTNPAEELSSTTTLPYVVVTKGASWSGDASVATVETLPPGTVDACAPAAMPIVAMPVTKEPAQPLLSNCFRHTCGARRHIAVLAGSLFALADIPRGTSLCSKWREVFGYMSYRLQAILCGWHRPRRPPVVLALWLLAGTTRSLPGDGLAERPPMGYNSWNDVECNPSEGRLRASAAKLKSSGLAALGYEYVVVDDCWMESRRPADGSLVPDRSAFPGGMDGLGRYLHGMGLKFGIYTDRGETTCAGRPSSRGHEALHAEQFASWGVDFVKNDGCNDPECGDAMQGFPQSGSCPRSGRLEVVKKYLAMAKALNRSGRPVIQSICGWQPWFAPVGRHIGHMWRISADVRRWADVFEATQIMARLREYHGPHGWNDPDMLIGSSQGARLVLTPQQSRAQFSLWAVMSAPLMLGANMQELSQFDLETYSNADAIRVNQDLSDQPAGRVVLNNCPPYPEFHLGLGPDLAPEFDVSSAGGPIQLDPPKAAADPDTPSGWGRSVDSASGKTYYYDLTSGKTQWEPPLEARRYANKVSCGGHYEPTCETCPRGHGAAYCHGDCGWNHTLNKCVDGSLYRPPLPDRPGPWSLGDAKAPHNHQCQIVWAKTLSTQSVALVAVNFAQVPERVTLSLADLGFPAAAHRRDLWTKDTVLVNWSIDVELAADGGSVLWELWAPGAPAPAPMARTAAPSVAVVPRGEHRTHVDLQPDLSLVSFTGFAVLVLLAMLLCRRHCSSGYGRQGAGSPRSPPTSPAAATIGSHGMIDQPSLRPPSPRQRRL</sequence>
<protein>
    <recommendedName>
        <fullName evidence="3 7">Alpha-galactosidase</fullName>
        <ecNumber evidence="3 7">3.2.1.22</ecNumber>
    </recommendedName>
    <alternativeName>
        <fullName evidence="7">Melibiase</fullName>
    </alternativeName>
</protein>
<feature type="compositionally biased region" description="Pro residues" evidence="8">
    <location>
        <begin position="42"/>
        <end position="52"/>
    </location>
</feature>
<dbReference type="SUPFAM" id="SSF51445">
    <property type="entry name" value="(Trans)glycosidases"/>
    <property type="match status" value="1"/>
</dbReference>
<dbReference type="PANTHER" id="PTHR11452">
    <property type="entry name" value="ALPHA-GALACTOSIDASE/ALPHA-N-ACETYLGALACTOSAMINIDASE"/>
    <property type="match status" value="1"/>
</dbReference>
<feature type="region of interest" description="Disordered" evidence="8">
    <location>
        <begin position="949"/>
        <end position="978"/>
    </location>
</feature>
<evidence type="ECO:0000256" key="1">
    <source>
        <dbReference type="ARBA" id="ARBA00001255"/>
    </source>
</evidence>
<keyword evidence="9" id="KW-0812">Transmembrane</keyword>
<dbReference type="CDD" id="cd14792">
    <property type="entry name" value="GH27"/>
    <property type="match status" value="1"/>
</dbReference>
<evidence type="ECO:0000313" key="11">
    <source>
        <dbReference type="EMBL" id="CAK0860601.1"/>
    </source>
</evidence>
<accession>A0ABN9UL78</accession>
<keyword evidence="6 7" id="KW-0326">Glycosidase</keyword>
<dbReference type="InterPro" id="IPR036020">
    <property type="entry name" value="WW_dom_sf"/>
</dbReference>
<dbReference type="CDD" id="cd00201">
    <property type="entry name" value="WW"/>
    <property type="match status" value="1"/>
</dbReference>
<evidence type="ECO:0000313" key="12">
    <source>
        <dbReference type="Proteomes" id="UP001189429"/>
    </source>
</evidence>
<dbReference type="InterPro" id="IPR001202">
    <property type="entry name" value="WW_dom"/>
</dbReference>
<keyword evidence="9" id="KW-1133">Transmembrane helix</keyword>
<evidence type="ECO:0000259" key="10">
    <source>
        <dbReference type="PROSITE" id="PS50020"/>
    </source>
</evidence>
<dbReference type="SUPFAM" id="SSF51045">
    <property type="entry name" value="WW domain"/>
    <property type="match status" value="1"/>
</dbReference>
<evidence type="ECO:0000256" key="6">
    <source>
        <dbReference type="ARBA" id="ARBA00023295"/>
    </source>
</evidence>
<dbReference type="Proteomes" id="UP001189429">
    <property type="component" value="Unassembled WGS sequence"/>
</dbReference>
<dbReference type="Pfam" id="PF17801">
    <property type="entry name" value="Melibiase_C"/>
    <property type="match status" value="1"/>
</dbReference>
<keyword evidence="9" id="KW-0472">Membrane</keyword>
<keyword evidence="5 7" id="KW-0378">Hydrolase</keyword>
<keyword evidence="12" id="KW-1185">Reference proteome</keyword>
<dbReference type="EMBL" id="CAUYUJ010015993">
    <property type="protein sequence ID" value="CAK0860601.1"/>
    <property type="molecule type" value="Genomic_DNA"/>
</dbReference>
<evidence type="ECO:0000256" key="8">
    <source>
        <dbReference type="SAM" id="MobiDB-lite"/>
    </source>
</evidence>
<dbReference type="Pfam" id="PF16499">
    <property type="entry name" value="Melibiase_2"/>
    <property type="match status" value="1"/>
</dbReference>
<dbReference type="EC" id="3.2.1.22" evidence="3 7"/>
<dbReference type="InterPro" id="IPR002241">
    <property type="entry name" value="Glyco_hydro_27"/>
</dbReference>
<dbReference type="PROSITE" id="PS50020">
    <property type="entry name" value="WW_DOMAIN_2"/>
    <property type="match status" value="1"/>
</dbReference>
<dbReference type="PRINTS" id="PR00740">
    <property type="entry name" value="GLHYDRLASE27"/>
</dbReference>
<evidence type="ECO:0000256" key="4">
    <source>
        <dbReference type="ARBA" id="ARBA00022729"/>
    </source>
</evidence>
<dbReference type="Gene3D" id="3.20.20.70">
    <property type="entry name" value="Aldolase class I"/>
    <property type="match status" value="1"/>
</dbReference>
<gene>
    <name evidence="11" type="ORF">PCOR1329_LOCUS49510</name>
</gene>
<keyword evidence="4" id="KW-0732">Signal</keyword>
<reference evidence="11" key="1">
    <citation type="submission" date="2023-10" db="EMBL/GenBank/DDBJ databases">
        <authorList>
            <person name="Chen Y."/>
            <person name="Shah S."/>
            <person name="Dougan E. K."/>
            <person name="Thang M."/>
            <person name="Chan C."/>
        </authorList>
    </citation>
    <scope>NUCLEOTIDE SEQUENCE [LARGE SCALE GENOMIC DNA]</scope>
</reference>
<feature type="compositionally biased region" description="Low complexity" evidence="8">
    <location>
        <begin position="960"/>
        <end position="969"/>
    </location>
</feature>
<dbReference type="SMART" id="SM00456">
    <property type="entry name" value="WW"/>
    <property type="match status" value="1"/>
</dbReference>
<evidence type="ECO:0000256" key="2">
    <source>
        <dbReference type="ARBA" id="ARBA00009743"/>
    </source>
</evidence>
<dbReference type="PANTHER" id="PTHR11452:SF75">
    <property type="entry name" value="ALPHA-GALACTOSIDASE MEL1"/>
    <property type="match status" value="1"/>
</dbReference>
<dbReference type="PROSITE" id="PS01159">
    <property type="entry name" value="WW_DOMAIN_1"/>
    <property type="match status" value="1"/>
</dbReference>
<evidence type="ECO:0000256" key="5">
    <source>
        <dbReference type="ARBA" id="ARBA00022801"/>
    </source>
</evidence>
<name>A0ABN9UL78_9DINO</name>
<evidence type="ECO:0000256" key="7">
    <source>
        <dbReference type="RuleBase" id="RU361168"/>
    </source>
</evidence>
<organism evidence="11 12">
    <name type="scientific">Prorocentrum cordatum</name>
    <dbReference type="NCBI Taxonomy" id="2364126"/>
    <lineage>
        <taxon>Eukaryota</taxon>
        <taxon>Sar</taxon>
        <taxon>Alveolata</taxon>
        <taxon>Dinophyceae</taxon>
        <taxon>Prorocentrales</taxon>
        <taxon>Prorocentraceae</taxon>
        <taxon>Prorocentrum</taxon>
    </lineage>
</organism>
<feature type="region of interest" description="Disordered" evidence="8">
    <location>
        <begin position="302"/>
        <end position="321"/>
    </location>
</feature>
<feature type="transmembrane region" description="Helical" evidence="9">
    <location>
        <begin position="1184"/>
        <end position="1203"/>
    </location>
</feature>
<feature type="compositionally biased region" description="Acidic residues" evidence="8">
    <location>
        <begin position="29"/>
        <end position="41"/>
    </location>
</feature>
<comment type="caution">
    <text evidence="11">The sequence shown here is derived from an EMBL/GenBank/DDBJ whole genome shotgun (WGS) entry which is preliminary data.</text>
</comment>
<dbReference type="Pfam" id="PF00397">
    <property type="entry name" value="WW"/>
    <property type="match status" value="1"/>
</dbReference>
<dbReference type="InterPro" id="IPR017853">
    <property type="entry name" value="GH"/>
</dbReference>
<feature type="region of interest" description="Disordered" evidence="8">
    <location>
        <begin position="1211"/>
        <end position="1252"/>
    </location>
</feature>
<feature type="non-terminal residue" evidence="11">
    <location>
        <position position="1252"/>
    </location>
</feature>
<dbReference type="InterPro" id="IPR013785">
    <property type="entry name" value="Aldolase_TIM"/>
</dbReference>
<dbReference type="SUPFAM" id="SSF51011">
    <property type="entry name" value="Glycosyl hydrolase domain"/>
    <property type="match status" value="1"/>
</dbReference>
<feature type="region of interest" description="Disordered" evidence="8">
    <location>
        <begin position="17"/>
        <end position="58"/>
    </location>
</feature>
<keyword evidence="7" id="KW-1015">Disulfide bond</keyword>
<evidence type="ECO:0000256" key="9">
    <source>
        <dbReference type="SAM" id="Phobius"/>
    </source>
</evidence>
<dbReference type="InterPro" id="IPR013780">
    <property type="entry name" value="Glyco_hydro_b"/>
</dbReference>
<dbReference type="InterPro" id="IPR041233">
    <property type="entry name" value="Melibiase_C"/>
</dbReference>
<dbReference type="Gene3D" id="2.60.40.1180">
    <property type="entry name" value="Golgi alpha-mannosidase II"/>
    <property type="match status" value="1"/>
</dbReference>
<comment type="catalytic activity">
    <reaction evidence="1 7">
        <text>Hydrolysis of terminal, non-reducing alpha-D-galactose residues in alpha-D-galactosides, including galactose oligosaccharides, galactomannans and galactolipids.</text>
        <dbReference type="EC" id="3.2.1.22"/>
    </reaction>
</comment>
<comment type="similarity">
    <text evidence="2 7">Belongs to the glycosyl hydrolase 27 family.</text>
</comment>
<dbReference type="Gene3D" id="2.20.70.10">
    <property type="match status" value="1"/>
</dbReference>
<proteinExistence type="inferred from homology"/>
<feature type="domain" description="WW" evidence="10">
    <location>
        <begin position="968"/>
        <end position="1002"/>
    </location>
</feature>